<evidence type="ECO:0000256" key="5">
    <source>
        <dbReference type="PIRSR" id="PIRSR000343-2"/>
    </source>
</evidence>
<comment type="caution">
    <text evidence="6">The sequence shown here is derived from an EMBL/GenBank/DDBJ whole genome shotgun (WGS) entry which is preliminary data.</text>
</comment>
<dbReference type="CDD" id="cd19165">
    <property type="entry name" value="HemeO"/>
    <property type="match status" value="1"/>
</dbReference>
<evidence type="ECO:0000256" key="4">
    <source>
        <dbReference type="PIRSR" id="PIRSR000343-1"/>
    </source>
</evidence>
<keyword evidence="7" id="KW-1185">Reference proteome</keyword>
<keyword evidence="3 5" id="KW-0408">Iron</keyword>
<evidence type="ECO:0008006" key="8">
    <source>
        <dbReference type="Google" id="ProtNLM"/>
    </source>
</evidence>
<feature type="binding site" description="axial binding residue" evidence="5">
    <location>
        <position position="22"/>
    </location>
    <ligand>
        <name>heme b</name>
        <dbReference type="ChEBI" id="CHEBI:60344"/>
    </ligand>
    <ligandPart>
        <name>Fe</name>
        <dbReference type="ChEBI" id="CHEBI:18248"/>
    </ligandPart>
</feature>
<accession>A0A8H5HGP2</accession>
<protein>
    <recommendedName>
        <fullName evidence="8">Heme oxygenase</fullName>
    </recommendedName>
</protein>
<evidence type="ECO:0000256" key="3">
    <source>
        <dbReference type="ARBA" id="ARBA00023004"/>
    </source>
</evidence>
<dbReference type="PANTHER" id="PTHR10720">
    <property type="entry name" value="HEME OXYGENASE"/>
    <property type="match status" value="1"/>
</dbReference>
<evidence type="ECO:0000256" key="2">
    <source>
        <dbReference type="ARBA" id="ARBA00022723"/>
    </source>
</evidence>
<dbReference type="GO" id="GO:0046872">
    <property type="term" value="F:metal ion binding"/>
    <property type="evidence" value="ECO:0007669"/>
    <property type="project" value="UniProtKB-KW"/>
</dbReference>
<sequence length="280" mass="31503">MTSLDLSLPLATLLRESTHEVHIVVERSPGAMAILRGQLRREEYVRYLIMLWHIYDAFEQALDRHARHPVLAPTYNPTLLARAPALAADISFLLQVPEASWKSHPAHAQLLQSTPPALATYVHRIHELADSADPTPLLAHSYVRYLGDLSGGQIIRRTLRKAYGLDQGLSFYDFKELQSAKLANQGEKKRIKEWFREGLNTAGELSVDVKAAVIKEADLAFDLNARLFMCIDVESPSQDTEGVIENSEKHQILIEETSRSNYERLPLSQVAAVIVSAWFI</sequence>
<keyword evidence="2 5" id="KW-0479">Metal-binding</keyword>
<dbReference type="EMBL" id="JAACJP010000008">
    <property type="protein sequence ID" value="KAF5382665.1"/>
    <property type="molecule type" value="Genomic_DNA"/>
</dbReference>
<dbReference type="GO" id="GO:0004392">
    <property type="term" value="F:heme oxygenase (decyclizing) activity"/>
    <property type="evidence" value="ECO:0007669"/>
    <property type="project" value="InterPro"/>
</dbReference>
<organism evidence="6 7">
    <name type="scientific">Tricholomella constricta</name>
    <dbReference type="NCBI Taxonomy" id="117010"/>
    <lineage>
        <taxon>Eukaryota</taxon>
        <taxon>Fungi</taxon>
        <taxon>Dikarya</taxon>
        <taxon>Basidiomycota</taxon>
        <taxon>Agaricomycotina</taxon>
        <taxon>Agaricomycetes</taxon>
        <taxon>Agaricomycetidae</taxon>
        <taxon>Agaricales</taxon>
        <taxon>Tricholomatineae</taxon>
        <taxon>Lyophyllaceae</taxon>
        <taxon>Tricholomella</taxon>
    </lineage>
</organism>
<feature type="binding site" evidence="4">
    <location>
        <position position="15"/>
    </location>
    <ligand>
        <name>heme b</name>
        <dbReference type="ChEBI" id="CHEBI:60344"/>
    </ligand>
</feature>
<dbReference type="Pfam" id="PF01126">
    <property type="entry name" value="Heme_oxygenase"/>
    <property type="match status" value="1"/>
</dbReference>
<evidence type="ECO:0000313" key="7">
    <source>
        <dbReference type="Proteomes" id="UP000565441"/>
    </source>
</evidence>
<reference evidence="6 7" key="1">
    <citation type="journal article" date="2020" name="ISME J.">
        <title>Uncovering the hidden diversity of litter-decomposition mechanisms in mushroom-forming fungi.</title>
        <authorList>
            <person name="Floudas D."/>
            <person name="Bentzer J."/>
            <person name="Ahren D."/>
            <person name="Johansson T."/>
            <person name="Persson P."/>
            <person name="Tunlid A."/>
        </authorList>
    </citation>
    <scope>NUCLEOTIDE SEQUENCE [LARGE SCALE GENOMIC DNA]</scope>
    <source>
        <strain evidence="6 7">CBS 661.87</strain>
    </source>
</reference>
<proteinExistence type="predicted"/>
<dbReference type="PIRSF" id="PIRSF000343">
    <property type="entry name" value="Haem_Oase"/>
    <property type="match status" value="1"/>
</dbReference>
<dbReference type="Proteomes" id="UP000565441">
    <property type="component" value="Unassembled WGS sequence"/>
</dbReference>
<feature type="binding site" evidence="4">
    <location>
        <position position="196"/>
    </location>
    <ligand>
        <name>heme b</name>
        <dbReference type="ChEBI" id="CHEBI:60344"/>
    </ligand>
</feature>
<dbReference type="SUPFAM" id="SSF48613">
    <property type="entry name" value="Heme oxygenase-like"/>
    <property type="match status" value="1"/>
</dbReference>
<dbReference type="InterPro" id="IPR016053">
    <property type="entry name" value="Haem_Oase-like"/>
</dbReference>
<dbReference type="Gene3D" id="1.20.910.10">
    <property type="entry name" value="Heme oxygenase-like"/>
    <property type="match status" value="1"/>
</dbReference>
<dbReference type="OrthoDB" id="652091at2759"/>
<dbReference type="AlphaFoldDB" id="A0A8H5HGP2"/>
<evidence type="ECO:0000313" key="6">
    <source>
        <dbReference type="EMBL" id="KAF5382665.1"/>
    </source>
</evidence>
<dbReference type="PANTHER" id="PTHR10720:SF0">
    <property type="entry name" value="HEME OXYGENASE"/>
    <property type="match status" value="1"/>
</dbReference>
<evidence type="ECO:0000256" key="1">
    <source>
        <dbReference type="ARBA" id="ARBA00022617"/>
    </source>
</evidence>
<name>A0A8H5HGP2_9AGAR</name>
<dbReference type="InterPro" id="IPR002051">
    <property type="entry name" value="Haem_Oase"/>
</dbReference>
<feature type="binding site" evidence="4">
    <location>
        <position position="142"/>
    </location>
    <ligand>
        <name>heme b</name>
        <dbReference type="ChEBI" id="CHEBI:60344"/>
    </ligand>
</feature>
<keyword evidence="1 4" id="KW-0349">Heme</keyword>
<dbReference type="GO" id="GO:0006788">
    <property type="term" value="P:heme oxidation"/>
    <property type="evidence" value="ECO:0007669"/>
    <property type="project" value="InterPro"/>
</dbReference>
<gene>
    <name evidence="6" type="ORF">D9615_002720</name>
</gene>
<dbReference type="InterPro" id="IPR016084">
    <property type="entry name" value="Haem_Oase-like_multi-hlx"/>
</dbReference>